<sequence length="345" mass="37510">MKRALKFTALMLLSTLAIGGQASAQEKLVVSTWGGSFRDLIDEAIAKKFTADTGVKVEYITGGTIDRLNQAKLAAAKPESDVTFTTAHVGWLYANDNLFEKLDMAKIPNASHLVEQAKISPYHIGSWAYVYTIGYLPEQLPKGVSFESWEGLWNPALKGMISSPDFDPSHVMVVAAKLSGGDASNWEVGEAKMKALKPNYKAFYTNDANSQQLFATGETPVQVVLSMNAYYMQAQGVPIKLAIPKEGAVLGVDTMGITKGSTKAELAYKFINTALDPDVQAKIAELKKGSPVVDNAKVKPEIAALPGVFTTADQWAKQTLVIDAKLRAEKTGTWRKWFTENIMAP</sequence>
<dbReference type="AlphaFoldDB" id="A0A7G6TYT0"/>
<evidence type="ECO:0000256" key="1">
    <source>
        <dbReference type="ARBA" id="ARBA00022729"/>
    </source>
</evidence>
<protein>
    <submittedName>
        <fullName evidence="4">ABC transporter substrate-binding protein</fullName>
    </submittedName>
</protein>
<dbReference type="KEGG" id="trb:HB776_12235"/>
<reference evidence="5" key="1">
    <citation type="journal article" date="2020" name="Mol. Plant Microbe">
        <title>Rhizobial microsymbionts of the narrowly endemic Oxytropis species growing in Kamchatka are characterized by significant genetic diversity and possess a set of genes that are associated with T3SS and T6SS secretion systems and can affect the development of symbiosis.</title>
        <authorList>
            <person name="Safronova V."/>
            <person name="Guro P."/>
            <person name="Sazanova A."/>
            <person name="Kuznetsova I."/>
            <person name="Belimov A."/>
            <person name="Yakubov V."/>
            <person name="Chirak E."/>
            <person name="Afonin A."/>
            <person name="Gogolev Y."/>
            <person name="Andronov E."/>
            <person name="Tikhonovich I."/>
        </authorList>
    </citation>
    <scope>NUCLEOTIDE SEQUENCE [LARGE SCALE GENOMIC DNA]</scope>
    <source>
        <strain evidence="5">581</strain>
    </source>
</reference>
<evidence type="ECO:0000313" key="4">
    <source>
        <dbReference type="EMBL" id="QND71912.1"/>
    </source>
</evidence>
<gene>
    <name evidence="4" type="ORF">HB776_12235</name>
</gene>
<evidence type="ECO:0000313" key="5">
    <source>
        <dbReference type="Proteomes" id="UP000515291"/>
    </source>
</evidence>
<dbReference type="EMBL" id="CP050292">
    <property type="protein sequence ID" value="QND71912.1"/>
    <property type="molecule type" value="Genomic_DNA"/>
</dbReference>
<dbReference type="GO" id="GO:0030288">
    <property type="term" value="C:outer membrane-bounded periplasmic space"/>
    <property type="evidence" value="ECO:0007669"/>
    <property type="project" value="TreeGrafter"/>
</dbReference>
<dbReference type="Pfam" id="PF13416">
    <property type="entry name" value="SBP_bac_8"/>
    <property type="match status" value="1"/>
</dbReference>
<evidence type="ECO:0000256" key="2">
    <source>
        <dbReference type="ARBA" id="ARBA00022764"/>
    </source>
</evidence>
<dbReference type="PANTHER" id="PTHR30006">
    <property type="entry name" value="THIAMINE-BINDING PERIPLASMIC PROTEIN-RELATED"/>
    <property type="match status" value="1"/>
</dbReference>
<keyword evidence="2" id="KW-0574">Periplasm</keyword>
<feature type="signal peptide" evidence="3">
    <location>
        <begin position="1"/>
        <end position="24"/>
    </location>
</feature>
<dbReference type="Proteomes" id="UP000515291">
    <property type="component" value="Chromosome"/>
</dbReference>
<dbReference type="InterPro" id="IPR006059">
    <property type="entry name" value="SBP"/>
</dbReference>
<feature type="chain" id="PRO_5028895463" evidence="3">
    <location>
        <begin position="25"/>
        <end position="345"/>
    </location>
</feature>
<dbReference type="Gene3D" id="3.40.190.10">
    <property type="entry name" value="Periplasmic binding protein-like II"/>
    <property type="match status" value="2"/>
</dbReference>
<name>A0A7G6TYT0_9BRAD</name>
<accession>A0A7G6TYT0</accession>
<organism evidence="4 5">
    <name type="scientific">Tardiphaga robiniae</name>
    <dbReference type="NCBI Taxonomy" id="943830"/>
    <lineage>
        <taxon>Bacteria</taxon>
        <taxon>Pseudomonadati</taxon>
        <taxon>Pseudomonadota</taxon>
        <taxon>Alphaproteobacteria</taxon>
        <taxon>Hyphomicrobiales</taxon>
        <taxon>Nitrobacteraceae</taxon>
        <taxon>Tardiphaga</taxon>
    </lineage>
</organism>
<evidence type="ECO:0000256" key="3">
    <source>
        <dbReference type="SAM" id="SignalP"/>
    </source>
</evidence>
<dbReference type="CDD" id="cd13589">
    <property type="entry name" value="PBP2_polyamine_RpCGA009"/>
    <property type="match status" value="1"/>
</dbReference>
<proteinExistence type="predicted"/>
<dbReference type="GO" id="GO:0030975">
    <property type="term" value="F:thiamine binding"/>
    <property type="evidence" value="ECO:0007669"/>
    <property type="project" value="TreeGrafter"/>
</dbReference>
<dbReference type="SUPFAM" id="SSF53850">
    <property type="entry name" value="Periplasmic binding protein-like II"/>
    <property type="match status" value="1"/>
</dbReference>
<dbReference type="RefSeq" id="WP_184517976.1">
    <property type="nucleotide sequence ID" value="NZ_CP050292.1"/>
</dbReference>
<dbReference type="GO" id="GO:0030976">
    <property type="term" value="F:thiamine pyrophosphate binding"/>
    <property type="evidence" value="ECO:0007669"/>
    <property type="project" value="TreeGrafter"/>
</dbReference>
<dbReference type="PANTHER" id="PTHR30006:SF2">
    <property type="entry name" value="ABC TRANSPORTER SUBSTRATE-BINDING PROTEIN"/>
    <property type="match status" value="1"/>
</dbReference>
<keyword evidence="1 3" id="KW-0732">Signal</keyword>
<dbReference type="GO" id="GO:0015888">
    <property type="term" value="P:thiamine transport"/>
    <property type="evidence" value="ECO:0007669"/>
    <property type="project" value="TreeGrafter"/>
</dbReference>